<dbReference type="VEuPathDB" id="TriTrypDB:TM35_001151060"/>
<organism evidence="3 4">
    <name type="scientific">Trypanosoma theileri</name>
    <dbReference type="NCBI Taxonomy" id="67003"/>
    <lineage>
        <taxon>Eukaryota</taxon>
        <taxon>Discoba</taxon>
        <taxon>Euglenozoa</taxon>
        <taxon>Kinetoplastea</taxon>
        <taxon>Metakinetoplastina</taxon>
        <taxon>Trypanosomatida</taxon>
        <taxon>Trypanosomatidae</taxon>
        <taxon>Trypanosoma</taxon>
    </lineage>
</organism>
<proteinExistence type="predicted"/>
<keyword evidence="2" id="KW-0732">Signal</keyword>
<gene>
    <name evidence="3" type="ORF">TM35_001151060</name>
</gene>
<feature type="compositionally biased region" description="Basic and acidic residues" evidence="1">
    <location>
        <begin position="89"/>
        <end position="101"/>
    </location>
</feature>
<feature type="signal peptide" evidence="2">
    <location>
        <begin position="1"/>
        <end position="28"/>
    </location>
</feature>
<sequence>MIKAVMVRCYLLCLLTLALCCACGLVWADSPKASDAPIKPSTVGVPSLVHHAIPAFELIPDELDDYYSTMVCGKNECKAEDVNTGQPAETERSKQSEDSLPERTVSSSHPSLNPEKQPGSTSRQAGSHVGSLLPSTLSSQEQGLAANQVDSQRIKNGEHVASHNMGGGDGKEDQRLETSVGENHSQSTAQESARDSPLKVPGSTPEKEKVLSEQESQPSQTESHETQDPQTTQPNVQGTNNGHDSSAPTTQSTGDVSLSNTTTDVTHNKQAENGTNVAKPAESESTTTTTTTTTTTLPPEPTNNKKGDADSSSSISSSVWVRVPLLIVFTLACILVC</sequence>
<feature type="compositionally biased region" description="Low complexity" evidence="1">
    <location>
        <begin position="286"/>
        <end position="296"/>
    </location>
</feature>
<feature type="compositionally biased region" description="Polar residues" evidence="1">
    <location>
        <begin position="133"/>
        <end position="142"/>
    </location>
</feature>
<evidence type="ECO:0008006" key="5">
    <source>
        <dbReference type="Google" id="ProtNLM"/>
    </source>
</evidence>
<name>A0A1X0NDW2_9TRYP</name>
<evidence type="ECO:0000313" key="4">
    <source>
        <dbReference type="Proteomes" id="UP000192257"/>
    </source>
</evidence>
<dbReference type="EMBL" id="NBCO01000115">
    <property type="protein sequence ID" value="ORC81499.1"/>
    <property type="molecule type" value="Genomic_DNA"/>
</dbReference>
<reference evidence="3 4" key="1">
    <citation type="submission" date="2017-03" db="EMBL/GenBank/DDBJ databases">
        <title>An alternative strategy for trypanosome survival in the mammalian bloodstream revealed through genome and transcriptome analysis of the ubiquitous bovine parasite Trypanosoma (Megatrypanum) theileri.</title>
        <authorList>
            <person name="Kelly S."/>
            <person name="Ivens A."/>
            <person name="Mott A."/>
            <person name="O'Neill E."/>
            <person name="Emms D."/>
            <person name="Macleod O."/>
            <person name="Voorheis P."/>
            <person name="Matthews J."/>
            <person name="Matthews K."/>
            <person name="Carrington M."/>
        </authorList>
    </citation>
    <scope>NUCLEOTIDE SEQUENCE [LARGE SCALE GENOMIC DNA]</scope>
    <source>
        <strain evidence="3">Edinburgh</strain>
    </source>
</reference>
<feature type="chain" id="PRO_5013004365" description="Mucin TcMUCII" evidence="2">
    <location>
        <begin position="29"/>
        <end position="337"/>
    </location>
</feature>
<dbReference type="GeneID" id="39991535"/>
<feature type="region of interest" description="Disordered" evidence="1">
    <location>
        <begin position="80"/>
        <end position="147"/>
    </location>
</feature>
<evidence type="ECO:0000256" key="2">
    <source>
        <dbReference type="SAM" id="SignalP"/>
    </source>
</evidence>
<dbReference type="RefSeq" id="XP_028876952.1">
    <property type="nucleotide sequence ID" value="XM_029031755.1"/>
</dbReference>
<feature type="compositionally biased region" description="Polar residues" evidence="1">
    <location>
        <begin position="228"/>
        <end position="265"/>
    </location>
</feature>
<evidence type="ECO:0000256" key="1">
    <source>
        <dbReference type="SAM" id="MobiDB-lite"/>
    </source>
</evidence>
<dbReference type="Proteomes" id="UP000192257">
    <property type="component" value="Unassembled WGS sequence"/>
</dbReference>
<protein>
    <recommendedName>
        <fullName evidence="5">Mucin TcMUCII</fullName>
    </recommendedName>
</protein>
<accession>A0A1X0NDW2</accession>
<feature type="region of interest" description="Disordered" evidence="1">
    <location>
        <begin position="159"/>
        <end position="316"/>
    </location>
</feature>
<dbReference type="AlphaFoldDB" id="A0A1X0NDW2"/>
<comment type="caution">
    <text evidence="3">The sequence shown here is derived from an EMBL/GenBank/DDBJ whole genome shotgun (WGS) entry which is preliminary data.</text>
</comment>
<keyword evidence="4" id="KW-1185">Reference proteome</keyword>
<evidence type="ECO:0000313" key="3">
    <source>
        <dbReference type="EMBL" id="ORC81499.1"/>
    </source>
</evidence>
<feature type="compositionally biased region" description="Polar residues" evidence="1">
    <location>
        <begin position="180"/>
        <end position="191"/>
    </location>
</feature>